<dbReference type="RefSeq" id="WP_158053333.1">
    <property type="nucleotide sequence ID" value="NZ_WBKB01000011.1"/>
</dbReference>
<dbReference type="InterPro" id="IPR010093">
    <property type="entry name" value="SinI_DNA-bd"/>
</dbReference>
<dbReference type="InterPro" id="IPR041657">
    <property type="entry name" value="HTH_17"/>
</dbReference>
<comment type="caution">
    <text evidence="2">The sequence shown here is derived from an EMBL/GenBank/DDBJ whole genome shotgun (WGS) entry which is preliminary data.</text>
</comment>
<organism evidence="2 3">
    <name type="scientific">Gulosibacter chungangensis</name>
    <dbReference type="NCBI Taxonomy" id="979746"/>
    <lineage>
        <taxon>Bacteria</taxon>
        <taxon>Bacillati</taxon>
        <taxon>Actinomycetota</taxon>
        <taxon>Actinomycetes</taxon>
        <taxon>Micrococcales</taxon>
        <taxon>Microbacteriaceae</taxon>
        <taxon>Gulosibacter</taxon>
    </lineage>
</organism>
<reference evidence="2 3" key="1">
    <citation type="submission" date="2019-09" db="EMBL/GenBank/DDBJ databases">
        <title>Phylogeny of genus Pseudoclavibacter and closely related genus.</title>
        <authorList>
            <person name="Li Y."/>
        </authorList>
    </citation>
    <scope>NUCLEOTIDE SEQUENCE [LARGE SCALE GENOMIC DNA]</scope>
    <source>
        <strain evidence="2 3">KCTC 13959</strain>
    </source>
</reference>
<dbReference type="GO" id="GO:0003677">
    <property type="term" value="F:DNA binding"/>
    <property type="evidence" value="ECO:0007669"/>
    <property type="project" value="InterPro"/>
</dbReference>
<evidence type="ECO:0000313" key="2">
    <source>
        <dbReference type="EMBL" id="KAB1640988.1"/>
    </source>
</evidence>
<dbReference type="Pfam" id="PF12728">
    <property type="entry name" value="HTH_17"/>
    <property type="match status" value="1"/>
</dbReference>
<dbReference type="SMART" id="SM00530">
    <property type="entry name" value="HTH_XRE"/>
    <property type="match status" value="1"/>
</dbReference>
<dbReference type="NCBIfam" id="TIGR01764">
    <property type="entry name" value="excise"/>
    <property type="match status" value="1"/>
</dbReference>
<evidence type="ECO:0000313" key="3">
    <source>
        <dbReference type="Proteomes" id="UP000433493"/>
    </source>
</evidence>
<dbReference type="Gene3D" id="1.10.260.40">
    <property type="entry name" value="lambda repressor-like DNA-binding domains"/>
    <property type="match status" value="1"/>
</dbReference>
<feature type="domain" description="HTH cro/C1-type" evidence="1">
    <location>
        <begin position="144"/>
        <end position="198"/>
    </location>
</feature>
<dbReference type="PROSITE" id="PS50943">
    <property type="entry name" value="HTH_CROC1"/>
    <property type="match status" value="1"/>
</dbReference>
<dbReference type="OrthoDB" id="3176312at2"/>
<dbReference type="Proteomes" id="UP000433493">
    <property type="component" value="Unassembled WGS sequence"/>
</dbReference>
<dbReference type="EMBL" id="WBKB01000011">
    <property type="protein sequence ID" value="KAB1640988.1"/>
    <property type="molecule type" value="Genomic_DNA"/>
</dbReference>
<protein>
    <submittedName>
        <fullName evidence="2">Helix-turn-helix domain-containing protein</fullName>
    </submittedName>
</protein>
<evidence type="ECO:0000259" key="1">
    <source>
        <dbReference type="PROSITE" id="PS50943"/>
    </source>
</evidence>
<sequence length="204" mass="22761">MNVEEAAAELNVSSRRVRALIAEGRIPAHREGNAWIIESLTAPKTRRSLSPRSWQQLARALKLRALEGLVGQERSRTAARIKALREAKHPSQLLLDWRPKDAPRDLYMDSLVAYAELGHDDYLKLSVKRPPEYLRDSQDLAQVVAAERAIQGATRKSLAEAADVPISLVRDIETGKPLTSLGGLRRVLKALEIEPRALPKMVLK</sequence>
<dbReference type="AlphaFoldDB" id="A0A7J5B7S2"/>
<dbReference type="InterPro" id="IPR001387">
    <property type="entry name" value="Cro/C1-type_HTH"/>
</dbReference>
<dbReference type="InterPro" id="IPR010982">
    <property type="entry name" value="Lambda_DNA-bd_dom_sf"/>
</dbReference>
<gene>
    <name evidence="2" type="ORF">F8O05_13830</name>
</gene>
<keyword evidence="3" id="KW-1185">Reference proteome</keyword>
<name>A0A7J5B7S2_9MICO</name>
<dbReference type="CDD" id="cd00093">
    <property type="entry name" value="HTH_XRE"/>
    <property type="match status" value="1"/>
</dbReference>
<dbReference type="SUPFAM" id="SSF47413">
    <property type="entry name" value="lambda repressor-like DNA-binding domains"/>
    <property type="match status" value="1"/>
</dbReference>
<proteinExistence type="predicted"/>
<accession>A0A7J5B7S2</accession>